<dbReference type="InterPro" id="IPR037056">
    <property type="entry name" value="RNase_H1_N_sf"/>
</dbReference>
<dbReference type="Proteomes" id="UP000325902">
    <property type="component" value="Unassembled WGS sequence"/>
</dbReference>
<name>A0A5N5DP54_9PEZI</name>
<dbReference type="PANTHER" id="PTHR10642:SF26">
    <property type="entry name" value="RIBONUCLEASE H1"/>
    <property type="match status" value="1"/>
</dbReference>
<evidence type="ECO:0000256" key="9">
    <source>
        <dbReference type="ARBA" id="ARBA00022842"/>
    </source>
</evidence>
<dbReference type="PIRSF" id="PIRSF036852">
    <property type="entry name" value="Ribonuclease_H1_euk"/>
    <property type="match status" value="1"/>
</dbReference>
<comment type="caution">
    <text evidence="13">The sequence shown here is derived from an EMBL/GenBank/DDBJ whole genome shotgun (WGS) entry which is preliminary data.</text>
</comment>
<evidence type="ECO:0000313" key="13">
    <source>
        <dbReference type="EMBL" id="KAB2579583.1"/>
    </source>
</evidence>
<keyword evidence="9 10" id="KW-0460">Magnesium</keyword>
<feature type="domain" description="RNase H type-1" evidence="12">
    <location>
        <begin position="205"/>
        <end position="355"/>
    </location>
</feature>
<feature type="region of interest" description="Disordered" evidence="11">
    <location>
        <begin position="146"/>
        <end position="208"/>
    </location>
</feature>
<evidence type="ECO:0000256" key="10">
    <source>
        <dbReference type="PIRNR" id="PIRNR036852"/>
    </source>
</evidence>
<dbReference type="EC" id="3.1.26.4" evidence="4 10"/>
<dbReference type="FunFam" id="3.30.420.10:FF:000090">
    <property type="entry name" value="Ribonuclease H"/>
    <property type="match status" value="1"/>
</dbReference>
<dbReference type="InterPro" id="IPR012337">
    <property type="entry name" value="RNaseH-like_sf"/>
</dbReference>
<comment type="cofactor">
    <cofactor evidence="2 10">
        <name>Mg(2+)</name>
        <dbReference type="ChEBI" id="CHEBI:18420"/>
    </cofactor>
</comment>
<keyword evidence="8 10" id="KW-0378">Hydrolase</keyword>
<accession>A0A5N5DP54</accession>
<comment type="similarity">
    <text evidence="3 10">Belongs to the RNase H family.</text>
</comment>
<dbReference type="Gene3D" id="3.40.970.10">
    <property type="entry name" value="Ribonuclease H1, N-terminal domain"/>
    <property type="match status" value="2"/>
</dbReference>
<evidence type="ECO:0000256" key="5">
    <source>
        <dbReference type="ARBA" id="ARBA00022722"/>
    </source>
</evidence>
<evidence type="ECO:0000313" key="14">
    <source>
        <dbReference type="Proteomes" id="UP000325902"/>
    </source>
</evidence>
<keyword evidence="14" id="KW-1185">Reference proteome</keyword>
<dbReference type="GO" id="GO:0004523">
    <property type="term" value="F:RNA-DNA hybrid ribonuclease activity"/>
    <property type="evidence" value="ECO:0007669"/>
    <property type="project" value="UniProtKB-UniRule"/>
</dbReference>
<dbReference type="GO" id="GO:0043137">
    <property type="term" value="P:DNA replication, removal of RNA primer"/>
    <property type="evidence" value="ECO:0007669"/>
    <property type="project" value="TreeGrafter"/>
</dbReference>
<evidence type="ECO:0000256" key="8">
    <source>
        <dbReference type="ARBA" id="ARBA00022801"/>
    </source>
</evidence>
<keyword evidence="5 10" id="KW-0540">Nuclease</keyword>
<dbReference type="Pfam" id="PF00075">
    <property type="entry name" value="RNase_H"/>
    <property type="match status" value="1"/>
</dbReference>
<evidence type="ECO:0000259" key="12">
    <source>
        <dbReference type="PROSITE" id="PS50879"/>
    </source>
</evidence>
<dbReference type="Pfam" id="PF01693">
    <property type="entry name" value="Cauli_VI"/>
    <property type="match status" value="2"/>
</dbReference>
<evidence type="ECO:0000256" key="7">
    <source>
        <dbReference type="ARBA" id="ARBA00022759"/>
    </source>
</evidence>
<dbReference type="InterPro" id="IPR017067">
    <property type="entry name" value="RNase_H1_euk"/>
</dbReference>
<dbReference type="InterPro" id="IPR050092">
    <property type="entry name" value="RNase_H"/>
</dbReference>
<dbReference type="PANTHER" id="PTHR10642">
    <property type="entry name" value="RIBONUCLEASE H1"/>
    <property type="match status" value="1"/>
</dbReference>
<dbReference type="CDD" id="cd09280">
    <property type="entry name" value="RNase_HI_eukaryote_like"/>
    <property type="match status" value="1"/>
</dbReference>
<evidence type="ECO:0000256" key="4">
    <source>
        <dbReference type="ARBA" id="ARBA00012180"/>
    </source>
</evidence>
<sequence>MAKDKVSPVPDEEVRSTAATSNASSGTKRKRANEPKFYAVKDGRKPGVYANYNDCLEQVKGFKGAVFKSFPTAAEAEAFISGTAKNDKPEKFYAVQSGRVPGVYTDWPSAQKQVTGWTRPKYKAFPTRAEAEAFVKDGKKVGESVSGVAVEPDTQSEGKKAEPPAKKQKKAAAAEEAATGDSGKVEWKSDEQMAATKQMPTGDSKGGMLKIYTDGSSLGNGKKGSVAGVGVFFGPLDKRNVSEGLTGARQTNQRAELTAIQRALDIAPLQRDATIFTDSSYSINCVTVWFVNWRKNNWMTASKKPVENKDLVEAIVARIEEREKLGTKTIFTWLKGHADDPGNIAADQLAVQGARNAQAALREAA</sequence>
<dbReference type="GO" id="GO:0003676">
    <property type="term" value="F:nucleic acid binding"/>
    <property type="evidence" value="ECO:0007669"/>
    <property type="project" value="UniProtKB-UniRule"/>
</dbReference>
<gene>
    <name evidence="13" type="primary">rnh1</name>
    <name evidence="13" type="ORF">DBV05_g1713</name>
</gene>
<dbReference type="InterPro" id="IPR011320">
    <property type="entry name" value="RNase_H1_N"/>
</dbReference>
<dbReference type="PROSITE" id="PS50879">
    <property type="entry name" value="RNASE_H_1"/>
    <property type="match status" value="1"/>
</dbReference>
<evidence type="ECO:0000256" key="11">
    <source>
        <dbReference type="SAM" id="MobiDB-lite"/>
    </source>
</evidence>
<comment type="function">
    <text evidence="10">Endonuclease that specifically degrades the RNA of RNA-DNA hybrids.</text>
</comment>
<dbReference type="EMBL" id="VCHE01000006">
    <property type="protein sequence ID" value="KAB2579583.1"/>
    <property type="molecule type" value="Genomic_DNA"/>
</dbReference>
<dbReference type="AlphaFoldDB" id="A0A5N5DP54"/>
<evidence type="ECO:0000256" key="1">
    <source>
        <dbReference type="ARBA" id="ARBA00000077"/>
    </source>
</evidence>
<dbReference type="Gene3D" id="3.30.420.10">
    <property type="entry name" value="Ribonuclease H-like superfamily/Ribonuclease H"/>
    <property type="match status" value="1"/>
</dbReference>
<dbReference type="InterPro" id="IPR036397">
    <property type="entry name" value="RNaseH_sf"/>
</dbReference>
<organism evidence="13 14">
    <name type="scientific">Lasiodiplodia theobromae</name>
    <dbReference type="NCBI Taxonomy" id="45133"/>
    <lineage>
        <taxon>Eukaryota</taxon>
        <taxon>Fungi</taxon>
        <taxon>Dikarya</taxon>
        <taxon>Ascomycota</taxon>
        <taxon>Pezizomycotina</taxon>
        <taxon>Dothideomycetes</taxon>
        <taxon>Dothideomycetes incertae sedis</taxon>
        <taxon>Botryosphaeriales</taxon>
        <taxon>Botryosphaeriaceae</taxon>
        <taxon>Lasiodiplodia</taxon>
    </lineage>
</organism>
<dbReference type="InterPro" id="IPR002156">
    <property type="entry name" value="RNaseH_domain"/>
</dbReference>
<dbReference type="SUPFAM" id="SSF55658">
    <property type="entry name" value="L9 N-domain-like"/>
    <property type="match status" value="2"/>
</dbReference>
<dbReference type="SUPFAM" id="SSF53098">
    <property type="entry name" value="Ribonuclease H-like"/>
    <property type="match status" value="1"/>
</dbReference>
<dbReference type="GO" id="GO:0000287">
    <property type="term" value="F:magnesium ion binding"/>
    <property type="evidence" value="ECO:0007669"/>
    <property type="project" value="UniProtKB-UniRule"/>
</dbReference>
<evidence type="ECO:0000256" key="2">
    <source>
        <dbReference type="ARBA" id="ARBA00001946"/>
    </source>
</evidence>
<protein>
    <recommendedName>
        <fullName evidence="4 10">Ribonuclease H</fullName>
        <shortName evidence="10">RNase H</shortName>
        <ecNumber evidence="4 10">3.1.26.4</ecNumber>
    </recommendedName>
</protein>
<keyword evidence="7 10" id="KW-0255">Endonuclease</keyword>
<comment type="catalytic activity">
    <reaction evidence="1 10">
        <text>Endonucleolytic cleavage to 5'-phosphomonoester.</text>
        <dbReference type="EC" id="3.1.26.4"/>
    </reaction>
</comment>
<evidence type="ECO:0000256" key="3">
    <source>
        <dbReference type="ARBA" id="ARBA00005300"/>
    </source>
</evidence>
<evidence type="ECO:0000256" key="6">
    <source>
        <dbReference type="ARBA" id="ARBA00022723"/>
    </source>
</evidence>
<dbReference type="OrthoDB" id="407198at2759"/>
<feature type="compositionally biased region" description="Low complexity" evidence="11">
    <location>
        <begin position="16"/>
        <end position="26"/>
    </location>
</feature>
<dbReference type="FunFam" id="3.40.970.10:FF:000001">
    <property type="entry name" value="Ribonuclease H1"/>
    <property type="match status" value="2"/>
</dbReference>
<dbReference type="InterPro" id="IPR009027">
    <property type="entry name" value="Ribosomal_bL9/RNase_H1_N"/>
</dbReference>
<feature type="region of interest" description="Disordered" evidence="11">
    <location>
        <begin position="1"/>
        <end position="37"/>
    </location>
</feature>
<keyword evidence="6 10" id="KW-0479">Metal-binding</keyword>
<reference evidence="13 14" key="1">
    <citation type="journal article" date="2019" name="Sci. Rep.">
        <title>A multi-omics analysis of the grapevine pathogen Lasiodiplodia theobromae reveals that temperature affects the expression of virulence- and pathogenicity-related genes.</title>
        <authorList>
            <person name="Felix C."/>
            <person name="Meneses R."/>
            <person name="Goncalves M.F.M."/>
            <person name="Tilleman L."/>
            <person name="Duarte A.S."/>
            <person name="Jorrin-Novo J.V."/>
            <person name="Van de Peer Y."/>
            <person name="Deforce D."/>
            <person name="Van Nieuwerburgh F."/>
            <person name="Esteves A.C."/>
            <person name="Alves A."/>
        </authorList>
    </citation>
    <scope>NUCLEOTIDE SEQUENCE [LARGE SCALE GENOMIC DNA]</scope>
    <source>
        <strain evidence="13 14">LA-SOL3</strain>
    </source>
</reference>
<proteinExistence type="inferred from homology"/>
<feature type="compositionally biased region" description="Basic and acidic residues" evidence="11">
    <location>
        <begin position="156"/>
        <end position="165"/>
    </location>
</feature>